<feature type="domain" description="HTH marR-type" evidence="1">
    <location>
        <begin position="1"/>
        <end position="139"/>
    </location>
</feature>
<dbReference type="PROSITE" id="PS50995">
    <property type="entry name" value="HTH_MARR_2"/>
    <property type="match status" value="1"/>
</dbReference>
<dbReference type="Gene3D" id="1.10.10.10">
    <property type="entry name" value="Winged helix-like DNA-binding domain superfamily/Winged helix DNA-binding domain"/>
    <property type="match status" value="1"/>
</dbReference>
<dbReference type="InterPro" id="IPR036388">
    <property type="entry name" value="WH-like_DNA-bd_sf"/>
</dbReference>
<protein>
    <submittedName>
        <fullName evidence="2">MarR family transcriptional regulator</fullName>
    </submittedName>
</protein>
<dbReference type="PRINTS" id="PR00598">
    <property type="entry name" value="HTHMARR"/>
</dbReference>
<dbReference type="PANTHER" id="PTHR33164">
    <property type="entry name" value="TRANSCRIPTIONAL REGULATOR, MARR FAMILY"/>
    <property type="match status" value="1"/>
</dbReference>
<dbReference type="Pfam" id="PF12802">
    <property type="entry name" value="MarR_2"/>
    <property type="match status" value="1"/>
</dbReference>
<dbReference type="SUPFAM" id="SSF46785">
    <property type="entry name" value="Winged helix' DNA-binding domain"/>
    <property type="match status" value="1"/>
</dbReference>
<proteinExistence type="predicted"/>
<name>A0ABR7GL47_9FIRM</name>
<dbReference type="RefSeq" id="WP_186969341.1">
    <property type="nucleotide sequence ID" value="NZ_JACOPK010000003.1"/>
</dbReference>
<keyword evidence="3" id="KW-1185">Reference proteome</keyword>
<reference evidence="2 3" key="1">
    <citation type="submission" date="2020-08" db="EMBL/GenBank/DDBJ databases">
        <title>Genome public.</title>
        <authorList>
            <person name="Liu C."/>
            <person name="Sun Q."/>
        </authorList>
    </citation>
    <scope>NUCLEOTIDE SEQUENCE [LARGE SCALE GENOMIC DNA]</scope>
    <source>
        <strain evidence="2 3">M2</strain>
    </source>
</reference>
<dbReference type="InterPro" id="IPR000835">
    <property type="entry name" value="HTH_MarR-typ"/>
</dbReference>
<gene>
    <name evidence="2" type="ORF">H8S02_03605</name>
</gene>
<sequence length="150" mass="16982">MTIAMIKSLLDACYQAKRIRDLLPPLPKGVAPAYIHYLDVIDQLERQGVRVRVSDIGDTLDIPRPGVTRTVKEMEAKGYLRKTASEEDGRVTYITATEAGKLLSQRYNEHYFSLLAPQLADISDEDAACTVRTIERMHCVMSERRGRIDE</sequence>
<dbReference type="Proteomes" id="UP000641741">
    <property type="component" value="Unassembled WGS sequence"/>
</dbReference>
<comment type="caution">
    <text evidence="2">The sequence shown here is derived from an EMBL/GenBank/DDBJ whole genome shotgun (WGS) entry which is preliminary data.</text>
</comment>
<dbReference type="PANTHER" id="PTHR33164:SF43">
    <property type="entry name" value="HTH-TYPE TRANSCRIPTIONAL REPRESSOR YETL"/>
    <property type="match status" value="1"/>
</dbReference>
<evidence type="ECO:0000313" key="2">
    <source>
        <dbReference type="EMBL" id="MBC5695031.1"/>
    </source>
</evidence>
<evidence type="ECO:0000259" key="1">
    <source>
        <dbReference type="PROSITE" id="PS50995"/>
    </source>
</evidence>
<evidence type="ECO:0000313" key="3">
    <source>
        <dbReference type="Proteomes" id="UP000641741"/>
    </source>
</evidence>
<dbReference type="SMART" id="SM00347">
    <property type="entry name" value="HTH_MARR"/>
    <property type="match status" value="1"/>
</dbReference>
<organism evidence="2 3">
    <name type="scientific">Agathobaculum hominis</name>
    <dbReference type="NCBI Taxonomy" id="2763014"/>
    <lineage>
        <taxon>Bacteria</taxon>
        <taxon>Bacillati</taxon>
        <taxon>Bacillota</taxon>
        <taxon>Clostridia</taxon>
        <taxon>Eubacteriales</taxon>
        <taxon>Butyricicoccaceae</taxon>
        <taxon>Agathobaculum</taxon>
    </lineage>
</organism>
<dbReference type="InterPro" id="IPR036390">
    <property type="entry name" value="WH_DNA-bd_sf"/>
</dbReference>
<dbReference type="InterPro" id="IPR039422">
    <property type="entry name" value="MarR/SlyA-like"/>
</dbReference>
<accession>A0ABR7GL47</accession>
<dbReference type="EMBL" id="JACOPK010000003">
    <property type="protein sequence ID" value="MBC5695031.1"/>
    <property type="molecule type" value="Genomic_DNA"/>
</dbReference>